<sequence>MPDSLSPAAATDRSPELCEEAVVLSGNLSIRDSEELRRRLLKKLTADEPLRIDVGGLATIDTTIIQVLMAARRSAAHQGLPFEIRGVTESPLPAFMAAIGLPTSELDLTQAEALVPVQRRPDAQAESEDIAPGSDNGGTELFWLTEEEMALLRPCFPTRNGMRRVDDRRVLSGIIFVKRNGLRWRDAPEAYGPYKTLYTRWKRWKEMGIFRRITQELASEKSKRALGNSDIPWLQALR</sequence>
<dbReference type="Gene3D" id="3.30.750.24">
    <property type="entry name" value="STAS domain"/>
    <property type="match status" value="1"/>
</dbReference>
<reference evidence="2 3" key="1">
    <citation type="submission" date="2018-07" db="EMBL/GenBank/DDBJ databases">
        <title>Rhodosalinus sp. strain E84T genomic sequence and assembly.</title>
        <authorList>
            <person name="Liu Z.-W."/>
            <person name="Lu D.-C."/>
        </authorList>
    </citation>
    <scope>NUCLEOTIDE SEQUENCE [LARGE SCALE GENOMIC DNA]</scope>
    <source>
        <strain evidence="2 3">E84</strain>
    </source>
</reference>
<dbReference type="PANTHER" id="PTHR46637:SF1">
    <property type="entry name" value="BLL5188 PROTEIN"/>
    <property type="match status" value="1"/>
</dbReference>
<evidence type="ECO:0000313" key="2">
    <source>
        <dbReference type="EMBL" id="RBI82618.1"/>
    </source>
</evidence>
<gene>
    <name evidence="2" type="ORF">DRV85_18565</name>
</gene>
<dbReference type="InterPro" id="IPR002645">
    <property type="entry name" value="STAS_dom"/>
</dbReference>
<keyword evidence="3" id="KW-1185">Reference proteome</keyword>
<evidence type="ECO:0000313" key="3">
    <source>
        <dbReference type="Proteomes" id="UP000253370"/>
    </source>
</evidence>
<dbReference type="PROSITE" id="PS50801">
    <property type="entry name" value="STAS"/>
    <property type="match status" value="1"/>
</dbReference>
<protein>
    <recommendedName>
        <fullName evidence="1">STAS domain-containing protein</fullName>
    </recommendedName>
</protein>
<feature type="domain" description="STAS" evidence="1">
    <location>
        <begin position="22"/>
        <end position="101"/>
    </location>
</feature>
<dbReference type="SUPFAM" id="SSF52091">
    <property type="entry name" value="SpoIIaa-like"/>
    <property type="match status" value="1"/>
</dbReference>
<proteinExistence type="predicted"/>
<dbReference type="Pfam" id="PF13466">
    <property type="entry name" value="STAS_2"/>
    <property type="match status" value="1"/>
</dbReference>
<accession>A0A365U3X2</accession>
<name>A0A365U3X2_9RHOB</name>
<dbReference type="Pfam" id="PF13340">
    <property type="entry name" value="DUF4096"/>
    <property type="match status" value="1"/>
</dbReference>
<dbReference type="Proteomes" id="UP000253370">
    <property type="component" value="Unassembled WGS sequence"/>
</dbReference>
<evidence type="ECO:0000259" key="1">
    <source>
        <dbReference type="PROSITE" id="PS50801"/>
    </source>
</evidence>
<dbReference type="InterPro" id="IPR025161">
    <property type="entry name" value="IS402-like_dom"/>
</dbReference>
<dbReference type="InterPro" id="IPR052909">
    <property type="entry name" value="Transposase_6_like"/>
</dbReference>
<dbReference type="OrthoDB" id="32553at2"/>
<dbReference type="PANTHER" id="PTHR46637">
    <property type="entry name" value="TIS1421-TRANSPOSASE PROTEIN A"/>
    <property type="match status" value="1"/>
</dbReference>
<dbReference type="InterPro" id="IPR058548">
    <property type="entry name" value="MlaB-like_STAS"/>
</dbReference>
<dbReference type="EMBL" id="QNTQ01000034">
    <property type="protein sequence ID" value="RBI82618.1"/>
    <property type="molecule type" value="Genomic_DNA"/>
</dbReference>
<comment type="caution">
    <text evidence="2">The sequence shown here is derived from an EMBL/GenBank/DDBJ whole genome shotgun (WGS) entry which is preliminary data.</text>
</comment>
<dbReference type="InterPro" id="IPR036513">
    <property type="entry name" value="STAS_dom_sf"/>
</dbReference>
<dbReference type="AlphaFoldDB" id="A0A365U3X2"/>
<organism evidence="2 3">
    <name type="scientific">Rhodosalinus halophilus</name>
    <dbReference type="NCBI Taxonomy" id="2259333"/>
    <lineage>
        <taxon>Bacteria</taxon>
        <taxon>Pseudomonadati</taxon>
        <taxon>Pseudomonadota</taxon>
        <taxon>Alphaproteobacteria</taxon>
        <taxon>Rhodobacterales</taxon>
        <taxon>Paracoccaceae</taxon>
        <taxon>Rhodosalinus</taxon>
    </lineage>
</organism>